<dbReference type="PROSITE" id="PS51205">
    <property type="entry name" value="VPS9"/>
    <property type="match status" value="1"/>
</dbReference>
<dbReference type="GeneID" id="70232137"/>
<dbReference type="GO" id="GO:0030133">
    <property type="term" value="C:transport vesicle"/>
    <property type="evidence" value="ECO:0007669"/>
    <property type="project" value="TreeGrafter"/>
</dbReference>
<dbReference type="Pfam" id="PF02204">
    <property type="entry name" value="VPS9"/>
    <property type="match status" value="1"/>
</dbReference>
<evidence type="ECO:0000313" key="5">
    <source>
        <dbReference type="Proteomes" id="UP000769157"/>
    </source>
</evidence>
<dbReference type="GO" id="GO:0005085">
    <property type="term" value="F:guanyl-nucleotide exchange factor activity"/>
    <property type="evidence" value="ECO:0007669"/>
    <property type="project" value="TreeGrafter"/>
</dbReference>
<dbReference type="GO" id="GO:0000149">
    <property type="term" value="F:SNARE binding"/>
    <property type="evidence" value="ECO:0007669"/>
    <property type="project" value="TreeGrafter"/>
</dbReference>
<keyword evidence="2" id="KW-0175">Coiled coil</keyword>
<evidence type="ECO:0000313" key="4">
    <source>
        <dbReference type="EMBL" id="KAH3671983.1"/>
    </source>
</evidence>
<reference evidence="4" key="1">
    <citation type="journal article" date="2021" name="Open Biol.">
        <title>Shared evolutionary footprints suggest mitochondrial oxidative damage underlies multiple complex I losses in fungi.</title>
        <authorList>
            <person name="Schikora-Tamarit M.A."/>
            <person name="Marcet-Houben M."/>
            <person name="Nosek J."/>
            <person name="Gabaldon T."/>
        </authorList>
    </citation>
    <scope>NUCLEOTIDE SEQUENCE</scope>
    <source>
        <strain evidence="4">CBS6075</strain>
    </source>
</reference>
<evidence type="ECO:0000256" key="1">
    <source>
        <dbReference type="ARBA" id="ARBA00007428"/>
    </source>
</evidence>
<sequence>MPKFLDPLINVLFNNPRLDEYPQIASIVDKIAGTPQNYVIIVPAAHKFKFEVDKYSRKRFEDLCWEPSFIESHIVDLRTIESVDRHKIFYTINHKRLILQQDKILVESNGLILRSSEILNQQLLRSVATYLPFGSIFNICTVDFPLFGFVPIGSDDTDADDNYFHPQYRSISIIPADAQIATSHVFDDLMKNSTQLTALLGPKFHTLFHDLDFAHASDQIGLKAMFASAIGKGSEIFRSLPRAIYSDIVRKADQSMLKQGIYDYVEMNMHDKFWLQFTNLYGSQTDTFLNENYPKLGYLSITQIGLPDSIQKQPFANKLLLRIVGQAASKLKELNFSTTSSSRLGIFVETLEVLSQNTNSTHVSIQMDADNLLSLLILTIAYSGVQHLHCHLMYVKMISFQPEHSLEGRHGYTLSTFEAALSFLGTATVANRIIFSCDQNLKFWKLICPEITDEETQNVDTSFNSNRLKKLESCLSSIDAKNINGDHFIRSINSLGESCLMMAVRNGDYRVFKILTDCVVIFDLDFILEDSDMSGFTLLHSALITRNPEILKTLVEIIIEAEEWEVESYCSAVNKLGQNVGHLLMYFGELIPKLGPFINWRQMDIHKQTPLFAIVRYYDHPDYFGLLSKVFPIVLKWYRTKKIPFDYKDHMDGKRNSLIHSIRDGESLSMFIDTFKHVDINSINTQNLTPLMQSIKYMRATNVQRLLLDPRIEILKRDSNLFLSALDYLKFPAVHQLLDRANSSLPNVDNPSQSSKVKFEITKLVCSSLSSTYHPTGAKKSATLIRTKLGADKGFLVYLSCCSLVNTFESRLDRIAVHNDIDLIKILKALKLKRASDFPQLINSYLFNLSESIPSVDFHHASKLWVDFSLMQKNILLSALTFKQNFQMDGELWDYISLTKKFKEQTFLKKNFLAPDTSDFPKFSVIDVRNSKDFLGYLLEELSTFQSSSMNFYKINAFLYQLNIEAYQVNAVSAQLYARLARLDTKYSSRDPDFFEDLILTNFSKCSAEMKSLDNESSSDIFLESLAFLSTTNQEMMNDVDMFLSGKIQEWRKVYTRLQQEHQRLKRFLGCQSEFRDRNPQIFDSLSDLEIQFKNLLGHSYHFEYHTSTADGLHQLGRIQYPEQASNLLSNFPPLKNKIDNRRLAQADKFVSDFEHLKKQFCLLSSQLKSDYESICVKVSNYYLFKKTFTKFIFKKYAQERMKNLKKQNDRLKLLFNKFKSNTYQS</sequence>
<dbReference type="EMBL" id="JAEUBE010000042">
    <property type="protein sequence ID" value="KAH3671983.1"/>
    <property type="molecule type" value="Genomic_DNA"/>
</dbReference>
<dbReference type="OrthoDB" id="7464126at2759"/>
<dbReference type="SUPFAM" id="SSF48403">
    <property type="entry name" value="Ankyrin repeat"/>
    <property type="match status" value="1"/>
</dbReference>
<gene>
    <name evidence="4" type="ORF">OGAPHI_000169</name>
</gene>
<dbReference type="Proteomes" id="UP000769157">
    <property type="component" value="Unassembled WGS sequence"/>
</dbReference>
<comment type="caution">
    <text evidence="4">The sequence shown here is derived from an EMBL/GenBank/DDBJ whole genome shotgun (WGS) entry which is preliminary data.</text>
</comment>
<dbReference type="PANTHER" id="PTHR24170">
    <property type="entry name" value="ANKYRIN REPEAT DOMAIN-CONTAINING PROTEIN 27"/>
    <property type="match status" value="1"/>
</dbReference>
<dbReference type="SMART" id="SM00248">
    <property type="entry name" value="ANK"/>
    <property type="match status" value="2"/>
</dbReference>
<dbReference type="SUPFAM" id="SSF109993">
    <property type="entry name" value="VPS9 domain"/>
    <property type="match status" value="1"/>
</dbReference>
<dbReference type="PANTHER" id="PTHR24170:SF1">
    <property type="entry name" value="DOMAIN PROTEIN, PUTATIVE (AFU_ORTHOLOGUE AFUA_1G09870)-RELATED"/>
    <property type="match status" value="1"/>
</dbReference>
<evidence type="ECO:0000259" key="3">
    <source>
        <dbReference type="PROSITE" id="PS51205"/>
    </source>
</evidence>
<dbReference type="InterPro" id="IPR037191">
    <property type="entry name" value="VPS9_dom_sf"/>
</dbReference>
<name>A0A9P8PGQ5_9ASCO</name>
<feature type="coiled-coil region" evidence="2">
    <location>
        <begin position="1195"/>
        <end position="1222"/>
    </location>
</feature>
<dbReference type="Gene3D" id="1.20.1050.80">
    <property type="entry name" value="VPS9 domain"/>
    <property type="match status" value="1"/>
</dbReference>
<dbReference type="SMART" id="SM00167">
    <property type="entry name" value="VPS9"/>
    <property type="match status" value="1"/>
</dbReference>
<comment type="similarity">
    <text evidence="1">Belongs to the UPF0507 family.</text>
</comment>
<dbReference type="GO" id="GO:0005769">
    <property type="term" value="C:early endosome"/>
    <property type="evidence" value="ECO:0007669"/>
    <property type="project" value="TreeGrafter"/>
</dbReference>
<dbReference type="GO" id="GO:0097422">
    <property type="term" value="C:tubular endosome"/>
    <property type="evidence" value="ECO:0007669"/>
    <property type="project" value="TreeGrafter"/>
</dbReference>
<proteinExistence type="inferred from homology"/>
<dbReference type="InterPro" id="IPR051248">
    <property type="entry name" value="UPF0507/Ank_repeat_27"/>
</dbReference>
<feature type="domain" description="VPS9" evidence="3">
    <location>
        <begin position="283"/>
        <end position="433"/>
    </location>
</feature>
<reference evidence="4" key="2">
    <citation type="submission" date="2021-01" db="EMBL/GenBank/DDBJ databases">
        <authorList>
            <person name="Schikora-Tamarit M.A."/>
        </authorList>
    </citation>
    <scope>NUCLEOTIDE SEQUENCE</scope>
    <source>
        <strain evidence="4">CBS6075</strain>
    </source>
</reference>
<organism evidence="4 5">
    <name type="scientific">Ogataea philodendri</name>
    <dbReference type="NCBI Taxonomy" id="1378263"/>
    <lineage>
        <taxon>Eukaryota</taxon>
        <taxon>Fungi</taxon>
        <taxon>Dikarya</taxon>
        <taxon>Ascomycota</taxon>
        <taxon>Saccharomycotina</taxon>
        <taxon>Pichiomycetes</taxon>
        <taxon>Pichiales</taxon>
        <taxon>Pichiaceae</taxon>
        <taxon>Ogataea</taxon>
    </lineage>
</organism>
<dbReference type="RefSeq" id="XP_046065098.1">
    <property type="nucleotide sequence ID" value="XM_046202498.1"/>
</dbReference>
<keyword evidence="5" id="KW-1185">Reference proteome</keyword>
<dbReference type="InterPro" id="IPR036770">
    <property type="entry name" value="Ankyrin_rpt-contain_sf"/>
</dbReference>
<dbReference type="InterPro" id="IPR003123">
    <property type="entry name" value="VPS9"/>
</dbReference>
<protein>
    <recommendedName>
        <fullName evidence="3">VPS9 domain-containing protein</fullName>
    </recommendedName>
</protein>
<dbReference type="GO" id="GO:0005770">
    <property type="term" value="C:late endosome"/>
    <property type="evidence" value="ECO:0007669"/>
    <property type="project" value="TreeGrafter"/>
</dbReference>
<dbReference type="Gene3D" id="1.25.40.20">
    <property type="entry name" value="Ankyrin repeat-containing domain"/>
    <property type="match status" value="1"/>
</dbReference>
<accession>A0A9P8PGQ5</accession>
<dbReference type="AlphaFoldDB" id="A0A9P8PGQ5"/>
<dbReference type="InterPro" id="IPR002110">
    <property type="entry name" value="Ankyrin_rpt"/>
</dbReference>
<dbReference type="GO" id="GO:0045022">
    <property type="term" value="P:early endosome to late endosome transport"/>
    <property type="evidence" value="ECO:0007669"/>
    <property type="project" value="TreeGrafter"/>
</dbReference>
<evidence type="ECO:0000256" key="2">
    <source>
        <dbReference type="SAM" id="Coils"/>
    </source>
</evidence>
<dbReference type="GO" id="GO:0005886">
    <property type="term" value="C:plasma membrane"/>
    <property type="evidence" value="ECO:0007669"/>
    <property type="project" value="TreeGrafter"/>
</dbReference>